<dbReference type="AlphaFoldDB" id="A0A1M5FNE9"/>
<dbReference type="InterPro" id="IPR051452">
    <property type="entry name" value="Diverse_Oxidoreductases"/>
</dbReference>
<sequence>MKTIRFTVNGNEVAVSSPPTKPLLDVLREELDLTGSKECCGKGECGSCTVMINGSSVCSCLVLVGQVENETVITAEGVGLAQNMDVLQQAFIDEGATQCGYCTPGFIVSAKSFLNQIEHVPTEEEVKTALGGNLCRCTGYTKIIKAVQSAAKLSITQQGVKN</sequence>
<dbReference type="Pfam" id="PF01799">
    <property type="entry name" value="Fer2_2"/>
    <property type="match status" value="1"/>
</dbReference>
<keyword evidence="4" id="KW-0408">Iron</keyword>
<proteinExistence type="predicted"/>
<evidence type="ECO:0000256" key="4">
    <source>
        <dbReference type="ARBA" id="ARBA00023004"/>
    </source>
</evidence>
<dbReference type="SUPFAM" id="SSF54292">
    <property type="entry name" value="2Fe-2S ferredoxin-like"/>
    <property type="match status" value="1"/>
</dbReference>
<evidence type="ECO:0000313" key="7">
    <source>
        <dbReference type="EMBL" id="SHF92702.1"/>
    </source>
</evidence>
<dbReference type="GO" id="GO:0016491">
    <property type="term" value="F:oxidoreductase activity"/>
    <property type="evidence" value="ECO:0007669"/>
    <property type="project" value="UniProtKB-KW"/>
</dbReference>
<dbReference type="EMBL" id="FQVW01000009">
    <property type="protein sequence ID" value="SHF92702.1"/>
    <property type="molecule type" value="Genomic_DNA"/>
</dbReference>
<keyword evidence="2" id="KW-0479">Metal-binding</keyword>
<dbReference type="Gene3D" id="3.10.20.30">
    <property type="match status" value="1"/>
</dbReference>
<dbReference type="PANTHER" id="PTHR44379:SF5">
    <property type="entry name" value="OXIDOREDUCTASE WITH IRON-SULFUR SUBUNIT"/>
    <property type="match status" value="1"/>
</dbReference>
<keyword evidence="5" id="KW-0411">Iron-sulfur</keyword>
<reference evidence="7 8" key="1">
    <citation type="submission" date="2016-11" db="EMBL/GenBank/DDBJ databases">
        <authorList>
            <person name="Jaros S."/>
            <person name="Januszkiewicz K."/>
            <person name="Wedrychowicz H."/>
        </authorList>
    </citation>
    <scope>NUCLEOTIDE SEQUENCE [LARGE SCALE GENOMIC DNA]</scope>
    <source>
        <strain evidence="7 8">IBRC-M 10683</strain>
    </source>
</reference>
<organism evidence="7 8">
    <name type="scientific">Ornithinibacillus halophilus</name>
    <dbReference type="NCBI Taxonomy" id="930117"/>
    <lineage>
        <taxon>Bacteria</taxon>
        <taxon>Bacillati</taxon>
        <taxon>Bacillota</taxon>
        <taxon>Bacilli</taxon>
        <taxon>Bacillales</taxon>
        <taxon>Bacillaceae</taxon>
        <taxon>Ornithinibacillus</taxon>
    </lineage>
</organism>
<evidence type="ECO:0000259" key="6">
    <source>
        <dbReference type="PROSITE" id="PS51085"/>
    </source>
</evidence>
<dbReference type="PROSITE" id="PS51085">
    <property type="entry name" value="2FE2S_FER_2"/>
    <property type="match status" value="1"/>
</dbReference>
<evidence type="ECO:0000256" key="3">
    <source>
        <dbReference type="ARBA" id="ARBA00023002"/>
    </source>
</evidence>
<dbReference type="SUPFAM" id="SSF47741">
    <property type="entry name" value="CO dehydrogenase ISP C-domain like"/>
    <property type="match status" value="1"/>
</dbReference>
<dbReference type="OrthoDB" id="9796880at2"/>
<name>A0A1M5FNE9_9BACI</name>
<dbReference type="InterPro" id="IPR006058">
    <property type="entry name" value="2Fe2S_fd_BS"/>
</dbReference>
<dbReference type="Gene3D" id="1.10.150.120">
    <property type="entry name" value="[2Fe-2S]-binding domain"/>
    <property type="match status" value="1"/>
</dbReference>
<dbReference type="PROSITE" id="PS00197">
    <property type="entry name" value="2FE2S_FER_1"/>
    <property type="match status" value="1"/>
</dbReference>
<dbReference type="InterPro" id="IPR036884">
    <property type="entry name" value="2Fe-2S-bd_dom_sf"/>
</dbReference>
<dbReference type="GO" id="GO:0046872">
    <property type="term" value="F:metal ion binding"/>
    <property type="evidence" value="ECO:0007669"/>
    <property type="project" value="UniProtKB-KW"/>
</dbReference>
<dbReference type="STRING" id="930117.SAMN05216225_100941"/>
<dbReference type="InterPro" id="IPR012675">
    <property type="entry name" value="Beta-grasp_dom_sf"/>
</dbReference>
<dbReference type="CDD" id="cd00207">
    <property type="entry name" value="fer2"/>
    <property type="match status" value="1"/>
</dbReference>
<protein>
    <submittedName>
        <fullName evidence="7">Purine hydroxylase delta subunit apoprotein</fullName>
    </submittedName>
</protein>
<dbReference type="RefSeq" id="WP_072889104.1">
    <property type="nucleotide sequence ID" value="NZ_FQVW01000009.1"/>
</dbReference>
<keyword evidence="3" id="KW-0560">Oxidoreductase</keyword>
<accession>A0A1M5FNE9</accession>
<feature type="domain" description="2Fe-2S ferredoxin-type" evidence="6">
    <location>
        <begin position="2"/>
        <end position="78"/>
    </location>
</feature>
<dbReference type="Pfam" id="PF00111">
    <property type="entry name" value="Fer2"/>
    <property type="match status" value="1"/>
</dbReference>
<evidence type="ECO:0000313" key="8">
    <source>
        <dbReference type="Proteomes" id="UP000183988"/>
    </source>
</evidence>
<evidence type="ECO:0000256" key="5">
    <source>
        <dbReference type="ARBA" id="ARBA00023014"/>
    </source>
</evidence>
<dbReference type="GO" id="GO:0051537">
    <property type="term" value="F:2 iron, 2 sulfur cluster binding"/>
    <property type="evidence" value="ECO:0007669"/>
    <property type="project" value="UniProtKB-KW"/>
</dbReference>
<dbReference type="InterPro" id="IPR002888">
    <property type="entry name" value="2Fe-2S-bd"/>
</dbReference>
<keyword evidence="1" id="KW-0001">2Fe-2S</keyword>
<evidence type="ECO:0000256" key="2">
    <source>
        <dbReference type="ARBA" id="ARBA00022723"/>
    </source>
</evidence>
<dbReference type="InterPro" id="IPR001041">
    <property type="entry name" value="2Fe-2S_ferredoxin-type"/>
</dbReference>
<evidence type="ECO:0000256" key="1">
    <source>
        <dbReference type="ARBA" id="ARBA00022714"/>
    </source>
</evidence>
<gene>
    <name evidence="7" type="ORF">SAMN05216225_100941</name>
</gene>
<dbReference type="InterPro" id="IPR036010">
    <property type="entry name" value="2Fe-2S_ferredoxin-like_sf"/>
</dbReference>
<keyword evidence="8" id="KW-1185">Reference proteome</keyword>
<dbReference type="PANTHER" id="PTHR44379">
    <property type="entry name" value="OXIDOREDUCTASE WITH IRON-SULFUR SUBUNIT"/>
    <property type="match status" value="1"/>
</dbReference>
<dbReference type="Proteomes" id="UP000183988">
    <property type="component" value="Unassembled WGS sequence"/>
</dbReference>